<reference evidence="2 3" key="1">
    <citation type="submission" date="2015-08" db="EMBL/GenBank/DDBJ databases">
        <title>Investigation of the bacterial diversity of lava forest soil.</title>
        <authorList>
            <person name="Lee J.S."/>
        </authorList>
    </citation>
    <scope>NUCLEOTIDE SEQUENCE [LARGE SCALE GENOMIC DNA]</scope>
    <source>
        <strain evidence="2 3">GJW-30</strain>
    </source>
</reference>
<dbReference type="AlphaFoldDB" id="A0A0S3Q014"/>
<evidence type="ECO:0000313" key="2">
    <source>
        <dbReference type="EMBL" id="BAT61491.1"/>
    </source>
</evidence>
<organism evidence="2 3">
    <name type="scientific">Variibacter gotjawalensis</name>
    <dbReference type="NCBI Taxonomy" id="1333996"/>
    <lineage>
        <taxon>Bacteria</taxon>
        <taxon>Pseudomonadati</taxon>
        <taxon>Pseudomonadota</taxon>
        <taxon>Alphaproteobacteria</taxon>
        <taxon>Hyphomicrobiales</taxon>
        <taxon>Nitrobacteraceae</taxon>
        <taxon>Variibacter</taxon>
    </lineage>
</organism>
<name>A0A0S3Q014_9BRAD</name>
<dbReference type="KEGG" id="vgo:GJW-30_1_04048"/>
<feature type="transmembrane region" description="Helical" evidence="1">
    <location>
        <begin position="52"/>
        <end position="74"/>
    </location>
</feature>
<gene>
    <name evidence="2" type="ORF">GJW-30_1_04048</name>
</gene>
<keyword evidence="1" id="KW-0472">Membrane</keyword>
<proteinExistence type="predicted"/>
<accession>A0A0S3Q014</accession>
<evidence type="ECO:0000313" key="3">
    <source>
        <dbReference type="Proteomes" id="UP000236884"/>
    </source>
</evidence>
<evidence type="ECO:0000256" key="1">
    <source>
        <dbReference type="SAM" id="Phobius"/>
    </source>
</evidence>
<keyword evidence="3" id="KW-1185">Reference proteome</keyword>
<dbReference type="EMBL" id="AP014946">
    <property type="protein sequence ID" value="BAT61491.1"/>
    <property type="molecule type" value="Genomic_DNA"/>
</dbReference>
<sequence>MVVPGLIFAGIGFVCGMRLRVVGLLIVVVCALLGYTIVLAQSGVAFGDVMKQLVVCFIASQVGYALIVAIRAALLSQRK</sequence>
<keyword evidence="1" id="KW-1133">Transmembrane helix</keyword>
<protein>
    <submittedName>
        <fullName evidence="2">Uncharacterized protein</fullName>
    </submittedName>
</protein>
<keyword evidence="1" id="KW-0812">Transmembrane</keyword>
<dbReference type="RefSeq" id="WP_130364606.1">
    <property type="nucleotide sequence ID" value="NZ_AP014946.1"/>
</dbReference>
<feature type="transmembrane region" description="Helical" evidence="1">
    <location>
        <begin position="21"/>
        <end position="40"/>
    </location>
</feature>
<dbReference type="Proteomes" id="UP000236884">
    <property type="component" value="Chromosome"/>
</dbReference>